<feature type="transmembrane region" description="Helical" evidence="1">
    <location>
        <begin position="41"/>
        <end position="61"/>
    </location>
</feature>
<evidence type="ECO:0000256" key="1">
    <source>
        <dbReference type="SAM" id="Phobius"/>
    </source>
</evidence>
<dbReference type="AlphaFoldDB" id="A0A3D9CCH2"/>
<keyword evidence="1" id="KW-1133">Transmembrane helix</keyword>
<name>A0A3D9CCH2_9FLAO</name>
<accession>A0A3D9CCH2</accession>
<dbReference type="RefSeq" id="WP_115969333.1">
    <property type="nucleotide sequence ID" value="NZ_QNVT01000003.1"/>
</dbReference>
<proteinExistence type="predicted"/>
<dbReference type="Proteomes" id="UP000256686">
    <property type="component" value="Unassembled WGS sequence"/>
</dbReference>
<comment type="caution">
    <text evidence="2">The sequence shown here is derived from an EMBL/GenBank/DDBJ whole genome shotgun (WGS) entry which is preliminary data.</text>
</comment>
<organism evidence="2 3">
    <name type="scientific">Chryseobacterium pennae</name>
    <dbReference type="NCBI Taxonomy" id="2258962"/>
    <lineage>
        <taxon>Bacteria</taxon>
        <taxon>Pseudomonadati</taxon>
        <taxon>Bacteroidota</taxon>
        <taxon>Flavobacteriia</taxon>
        <taxon>Flavobacteriales</taxon>
        <taxon>Weeksellaceae</taxon>
        <taxon>Chryseobacterium group</taxon>
        <taxon>Chryseobacterium</taxon>
    </lineage>
</organism>
<gene>
    <name evidence="2" type="ORF">DRF65_04895</name>
</gene>
<keyword evidence="1" id="KW-0812">Transmembrane</keyword>
<keyword evidence="1" id="KW-0472">Membrane</keyword>
<evidence type="ECO:0000313" key="2">
    <source>
        <dbReference type="EMBL" id="REC63438.1"/>
    </source>
</evidence>
<evidence type="ECO:0000313" key="3">
    <source>
        <dbReference type="Proteomes" id="UP000256686"/>
    </source>
</evidence>
<sequence>MKIFKLFLKRLLITAIPLVSLYIFAEIAFQNNREREHPTDAGLGIAFLLTFILFVLFIGFLTDFIIRLRKKEYKTALTDLPFLLCFIFPALYLACLWGGGDGFCSWIITAARNL</sequence>
<reference evidence="3" key="1">
    <citation type="submission" date="2018-06" db="EMBL/GenBank/DDBJ databases">
        <authorList>
            <person name="Lum Nde A."/>
            <person name="Hugo C."/>
        </authorList>
    </citation>
    <scope>NUCLEOTIDE SEQUENCE [LARGE SCALE GENOMIC DNA]</scope>
    <source>
        <strain evidence="3">1_F178</strain>
    </source>
</reference>
<dbReference type="EMBL" id="QNVT01000003">
    <property type="protein sequence ID" value="REC63438.1"/>
    <property type="molecule type" value="Genomic_DNA"/>
</dbReference>
<protein>
    <submittedName>
        <fullName evidence="2">Uncharacterized protein</fullName>
    </submittedName>
</protein>
<keyword evidence="3" id="KW-1185">Reference proteome</keyword>
<feature type="transmembrane region" description="Helical" evidence="1">
    <location>
        <begin position="82"/>
        <end position="108"/>
    </location>
</feature>